<gene>
    <name evidence="1" type="ORF">Tco_0875952</name>
</gene>
<reference evidence="1" key="2">
    <citation type="submission" date="2022-01" db="EMBL/GenBank/DDBJ databases">
        <authorList>
            <person name="Yamashiro T."/>
            <person name="Shiraishi A."/>
            <person name="Satake H."/>
            <person name="Nakayama K."/>
        </authorList>
    </citation>
    <scope>NUCLEOTIDE SEQUENCE</scope>
</reference>
<protein>
    <submittedName>
        <fullName evidence="1">Uncharacterized protein</fullName>
    </submittedName>
</protein>
<accession>A0ABQ5BR95</accession>
<name>A0ABQ5BR95_9ASTR</name>
<keyword evidence="2" id="KW-1185">Reference proteome</keyword>
<evidence type="ECO:0000313" key="2">
    <source>
        <dbReference type="Proteomes" id="UP001151760"/>
    </source>
</evidence>
<comment type="caution">
    <text evidence="1">The sequence shown here is derived from an EMBL/GenBank/DDBJ whole genome shotgun (WGS) entry which is preliminary data.</text>
</comment>
<proteinExistence type="predicted"/>
<dbReference type="EMBL" id="BQNB010013540">
    <property type="protein sequence ID" value="GJT17246.1"/>
    <property type="molecule type" value="Genomic_DNA"/>
</dbReference>
<reference evidence="1" key="1">
    <citation type="journal article" date="2022" name="Int. J. Mol. Sci.">
        <title>Draft Genome of Tanacetum Coccineum: Genomic Comparison of Closely Related Tanacetum-Family Plants.</title>
        <authorList>
            <person name="Yamashiro T."/>
            <person name="Shiraishi A."/>
            <person name="Nakayama K."/>
            <person name="Satake H."/>
        </authorList>
    </citation>
    <scope>NUCLEOTIDE SEQUENCE</scope>
</reference>
<organism evidence="1 2">
    <name type="scientific">Tanacetum coccineum</name>
    <dbReference type="NCBI Taxonomy" id="301880"/>
    <lineage>
        <taxon>Eukaryota</taxon>
        <taxon>Viridiplantae</taxon>
        <taxon>Streptophyta</taxon>
        <taxon>Embryophyta</taxon>
        <taxon>Tracheophyta</taxon>
        <taxon>Spermatophyta</taxon>
        <taxon>Magnoliopsida</taxon>
        <taxon>eudicotyledons</taxon>
        <taxon>Gunneridae</taxon>
        <taxon>Pentapetalae</taxon>
        <taxon>asterids</taxon>
        <taxon>campanulids</taxon>
        <taxon>Asterales</taxon>
        <taxon>Asteraceae</taxon>
        <taxon>Asteroideae</taxon>
        <taxon>Anthemideae</taxon>
        <taxon>Anthemidinae</taxon>
        <taxon>Tanacetum</taxon>
    </lineage>
</organism>
<sequence length="94" mass="9802">MELSKLYDPSVDLTPRSLGGAISGTCLRRIYPSLAVELSPTSYLEPRVDKCNLLRGGYSVSGISSLRSTGGGMYRDGGSGGGGNAVVTASMRAW</sequence>
<evidence type="ECO:0000313" key="1">
    <source>
        <dbReference type="EMBL" id="GJT17246.1"/>
    </source>
</evidence>
<dbReference type="Proteomes" id="UP001151760">
    <property type="component" value="Unassembled WGS sequence"/>
</dbReference>